<sequence>MRRAGVALLLLASLAACATPPPPATLPPAASRLDADPVRAAIRGAADAFAYPESLAGRPEAAAIAVAQLEFLAVEVMANRTSLRLSGIVGPALQAARVEVRDYLGIAPGAAPQAVIDALLATPPDLSRPTLFTAGPAETLRRLSAMPRLPQANTGTAIARQQMEFGPPELEGFRLR</sequence>
<dbReference type="PROSITE" id="PS51257">
    <property type="entry name" value="PROKAR_LIPOPROTEIN"/>
    <property type="match status" value="1"/>
</dbReference>
<keyword evidence="3" id="KW-1185">Reference proteome</keyword>
<evidence type="ECO:0000313" key="2">
    <source>
        <dbReference type="EMBL" id="MBO1079044.1"/>
    </source>
</evidence>
<evidence type="ECO:0000256" key="1">
    <source>
        <dbReference type="SAM" id="SignalP"/>
    </source>
</evidence>
<gene>
    <name evidence="2" type="ORF">IAI61_08375</name>
</gene>
<evidence type="ECO:0000313" key="3">
    <source>
        <dbReference type="Proteomes" id="UP001518989"/>
    </source>
</evidence>
<accession>A0ABS3KNK4</accession>
<name>A0ABS3KNK4_9PROT</name>
<feature type="chain" id="PRO_5046738464" evidence="1">
    <location>
        <begin position="19"/>
        <end position="176"/>
    </location>
</feature>
<dbReference type="RefSeq" id="WP_207416469.1">
    <property type="nucleotide sequence ID" value="NZ_CP061177.1"/>
</dbReference>
<dbReference type="EMBL" id="JACTNG010000003">
    <property type="protein sequence ID" value="MBO1079044.1"/>
    <property type="molecule type" value="Genomic_DNA"/>
</dbReference>
<reference evidence="2 3" key="1">
    <citation type="submission" date="2020-09" db="EMBL/GenBank/DDBJ databases">
        <title>Roseomonas.</title>
        <authorList>
            <person name="Zhu W."/>
        </authorList>
    </citation>
    <scope>NUCLEOTIDE SEQUENCE [LARGE SCALE GENOMIC DNA]</scope>
    <source>
        <strain evidence="2 3">573</strain>
    </source>
</reference>
<proteinExistence type="predicted"/>
<feature type="signal peptide" evidence="1">
    <location>
        <begin position="1"/>
        <end position="18"/>
    </location>
</feature>
<organism evidence="2 3">
    <name type="scientific">Roseomonas haemaphysalidis</name>
    <dbReference type="NCBI Taxonomy" id="2768162"/>
    <lineage>
        <taxon>Bacteria</taxon>
        <taxon>Pseudomonadati</taxon>
        <taxon>Pseudomonadota</taxon>
        <taxon>Alphaproteobacteria</taxon>
        <taxon>Acetobacterales</taxon>
        <taxon>Roseomonadaceae</taxon>
        <taxon>Roseomonas</taxon>
    </lineage>
</organism>
<protein>
    <submittedName>
        <fullName evidence="2">Uncharacterized protein</fullName>
    </submittedName>
</protein>
<dbReference type="Proteomes" id="UP001518989">
    <property type="component" value="Unassembled WGS sequence"/>
</dbReference>
<keyword evidence="1" id="KW-0732">Signal</keyword>
<comment type="caution">
    <text evidence="2">The sequence shown here is derived from an EMBL/GenBank/DDBJ whole genome shotgun (WGS) entry which is preliminary data.</text>
</comment>